<reference evidence="1" key="1">
    <citation type="submission" date="2020-05" db="EMBL/GenBank/DDBJ databases">
        <title>Complete genome sequence of Bradyrhizobium diazoefficiens XF1 isolated from soybean nodule.</title>
        <authorList>
            <person name="Noda R."/>
            <person name="Kakizaki K."/>
            <person name="Minamisawa K."/>
        </authorList>
    </citation>
    <scope>NUCLEOTIDE SEQUENCE</scope>
    <source>
        <strain evidence="1">XF1</strain>
    </source>
</reference>
<evidence type="ECO:0000313" key="2">
    <source>
        <dbReference type="EMBL" id="BCE48433.1"/>
    </source>
</evidence>
<name>A0A809X7F4_9BRAD</name>
<evidence type="ECO:0008006" key="4">
    <source>
        <dbReference type="Google" id="ProtNLM"/>
    </source>
</evidence>
<organism evidence="1">
    <name type="scientific">Bradyrhizobium diazoefficiens</name>
    <dbReference type="NCBI Taxonomy" id="1355477"/>
    <lineage>
        <taxon>Bacteria</taxon>
        <taxon>Pseudomonadati</taxon>
        <taxon>Pseudomonadota</taxon>
        <taxon>Alphaproteobacteria</taxon>
        <taxon>Hyphomicrobiales</taxon>
        <taxon>Nitrobacteraceae</taxon>
        <taxon>Bradyrhizobium</taxon>
    </lineage>
</organism>
<reference evidence="3" key="2">
    <citation type="submission" date="2020-05" db="EMBL/GenBank/DDBJ databases">
        <title>Complete genome sequence of Bradyrhizobium diazoefficiens XF10 isolated from soybean nodule.</title>
        <authorList>
            <person name="Noda R."/>
            <person name="Kakizaki K."/>
            <person name="Minamisawa K."/>
        </authorList>
    </citation>
    <scope>NUCLEOTIDE SEQUENCE</scope>
    <source>
        <strain evidence="3">XF10</strain>
    </source>
</reference>
<evidence type="ECO:0000313" key="3">
    <source>
        <dbReference type="EMBL" id="BCE91949.1"/>
    </source>
</evidence>
<dbReference type="Gene3D" id="2.60.40.2700">
    <property type="match status" value="1"/>
</dbReference>
<sequence>MTRRISRPLWAAMRLHEHNQKRRAELLGGVSPLPFMGPVALSKAAAGAADAWCWFHEPRALSVNGKTFFGTNGSDDNSVLTGRTTLYEVDEASGSVISKVMQTSTIAAWWADDHDYPTIVVRPDGRLIVFYVPHRVAAPIYFRISVGVGTMAQGWSQEYNLGNTSAQATYPSPVILSGESNKLYLFYRNGASSGPLSLVTSSDIATVAPPTVDGGPIGAAPTWAAERRLAQSTGTQGIYHKVTSNNVDRIDLLMTDAVGPQAGTKTDVRHAYYQGGQWRSSSGTALGDGSTMIGFTNFTPVATSGAPDNLGDMWCSHIQRRQNGIIEAVFWRFVSTSDHRCYYARWNGTAWSKVEVDAGQGMGVPDSRGGQITDGQGLTEGYYSPGSFFDTVEEGVLYISVGNSANSQLFRYRTINGGASWTRQRVSDLTQENVRPVVPVGRGSKYSVLWLKGDYHMYDFNTNPATTNIGYTTRVNAASRAYSVASVKPSNISVPTISGSTGTVGNTLQVALGSWVGDLPMKYPVQWVRGGVDIPGANSVGYTIQAADVGRTDIVCRVTATNAQGSTPVLSTPASVLPTNLVSKSDALGSWTLNATTQSPNVTLDPVNNTMTADRIVEQASTNIHSVASANISFVSGTTYTFSVYGKYETAQFVQLLFGSTAFGSTAYANFDLQNGTVQTVGAGVTARAVPAGNGWYRLIITAPATATAAAAVGIYGCTAGNSARAQSYLGAVANTRLLTDIQVETGVNANAYVPTL</sequence>
<dbReference type="Pfam" id="PF15892">
    <property type="entry name" value="BNR_4"/>
    <property type="match status" value="1"/>
</dbReference>
<gene>
    <name evidence="3" type="ORF">XF10B_47470</name>
    <name evidence="1" type="ORF">XF1B_48490</name>
    <name evidence="2" type="ORF">XF4B_47820</name>
</gene>
<dbReference type="EMBL" id="AP023099">
    <property type="protein sequence ID" value="BCE91949.1"/>
    <property type="molecule type" value="Genomic_DNA"/>
</dbReference>
<reference evidence="2" key="3">
    <citation type="submission" date="2020-05" db="EMBL/GenBank/DDBJ databases">
        <title>Complete genome sequence of Bradyrhizobium diazoefficiens XF4 isolated from soybean nodule.</title>
        <authorList>
            <person name="Noda R."/>
            <person name="Kakizaki K."/>
            <person name="Minamisawa K."/>
        </authorList>
    </citation>
    <scope>NUCLEOTIDE SEQUENCE</scope>
    <source>
        <strain evidence="2">XF4</strain>
    </source>
</reference>
<dbReference type="EMBL" id="AP023094">
    <property type="protein sequence ID" value="BCE48433.1"/>
    <property type="molecule type" value="Genomic_DNA"/>
</dbReference>
<protein>
    <recommendedName>
        <fullName evidence="4">Ig-like domain-containing protein</fullName>
    </recommendedName>
</protein>
<proteinExistence type="predicted"/>
<dbReference type="EMBL" id="AP023091">
    <property type="protein sequence ID" value="BCE22168.1"/>
    <property type="molecule type" value="Genomic_DNA"/>
</dbReference>
<dbReference type="AlphaFoldDB" id="A0A809X7F4"/>
<evidence type="ECO:0000313" key="1">
    <source>
        <dbReference type="EMBL" id="BCE22168.1"/>
    </source>
</evidence>
<accession>A0A809X7F4</accession>